<keyword evidence="2" id="KW-1185">Reference proteome</keyword>
<evidence type="ECO:0000313" key="1">
    <source>
        <dbReference type="EMBL" id="KAJ9075598.1"/>
    </source>
</evidence>
<gene>
    <name evidence="1" type="ORF">DSO57_1034390</name>
</gene>
<sequence length="418" mass="47424">MKLFLFIFVASGKLLPHGFGGDQSVKCDNVHQFSGFINTGPNEGQMYAFFEAREQSETTPLIVWLNGVPDQPPIFGTSAGMSPCLLNSNGSTSINPYAWNDKAHVLFFDMYKQSGYTRYQLVKNFIQGLVYDIPQYTKNGIHIFSQSYNANTAIIVANMIKQSELQKTETPLLSVGLGNPIIDMPIQMTSYVNGLADRNEVFLQKKKLEDISFSSKACNSWSLDYCESLALDLAKYAFEPYLARNKRLLNSHGFNYATLNKNINSSMEYFLRSPDLKRYIKARDPTKLFLSDKDFMPMKKNIFDLSIQEIEKLLGYGVPVLIYAGFNDFISNIKGLENAVELIQHNGQPVLQTIVSNIRMNPRTNEQAYLERGNSKLTLAKVYNAGHLAQYDQPESTQLLVENWIDRFRNPFNSKPSH</sequence>
<comment type="caution">
    <text evidence="1">The sequence shown here is derived from an EMBL/GenBank/DDBJ whole genome shotgun (WGS) entry which is preliminary data.</text>
</comment>
<name>A0ACC2TLR2_9FUNG</name>
<proteinExistence type="predicted"/>
<dbReference type="Proteomes" id="UP001165960">
    <property type="component" value="Unassembled WGS sequence"/>
</dbReference>
<evidence type="ECO:0000313" key="2">
    <source>
        <dbReference type="Proteomes" id="UP001165960"/>
    </source>
</evidence>
<dbReference type="EMBL" id="QTSX02002415">
    <property type="protein sequence ID" value="KAJ9075598.1"/>
    <property type="molecule type" value="Genomic_DNA"/>
</dbReference>
<accession>A0ACC2TLR2</accession>
<protein>
    <submittedName>
        <fullName evidence="1">Uncharacterized protein</fullName>
    </submittedName>
</protein>
<organism evidence="1 2">
    <name type="scientific">Entomophthora muscae</name>
    <dbReference type="NCBI Taxonomy" id="34485"/>
    <lineage>
        <taxon>Eukaryota</taxon>
        <taxon>Fungi</taxon>
        <taxon>Fungi incertae sedis</taxon>
        <taxon>Zoopagomycota</taxon>
        <taxon>Entomophthoromycotina</taxon>
        <taxon>Entomophthoromycetes</taxon>
        <taxon>Entomophthorales</taxon>
        <taxon>Entomophthoraceae</taxon>
        <taxon>Entomophthora</taxon>
    </lineage>
</organism>
<reference evidence="1" key="1">
    <citation type="submission" date="2022-04" db="EMBL/GenBank/DDBJ databases">
        <title>Genome of the entomopathogenic fungus Entomophthora muscae.</title>
        <authorList>
            <person name="Elya C."/>
            <person name="Lovett B.R."/>
            <person name="Lee E."/>
            <person name="Macias A.M."/>
            <person name="Hajek A.E."/>
            <person name="De Bivort B.L."/>
            <person name="Kasson M.T."/>
            <person name="De Fine Licht H.H."/>
            <person name="Stajich J.E."/>
        </authorList>
    </citation>
    <scope>NUCLEOTIDE SEQUENCE</scope>
    <source>
        <strain evidence="1">Berkeley</strain>
    </source>
</reference>